<feature type="compositionally biased region" description="Polar residues" evidence="1">
    <location>
        <begin position="1"/>
        <end position="24"/>
    </location>
</feature>
<evidence type="ECO:0000256" key="1">
    <source>
        <dbReference type="SAM" id="MobiDB-lite"/>
    </source>
</evidence>
<dbReference type="AlphaFoldDB" id="A0A409W477"/>
<name>A0A409W477_9AGAR</name>
<dbReference type="Proteomes" id="UP000284842">
    <property type="component" value="Unassembled WGS sequence"/>
</dbReference>
<gene>
    <name evidence="2" type="ORF">CVT24_012312</name>
</gene>
<comment type="caution">
    <text evidence="2">The sequence shown here is derived from an EMBL/GenBank/DDBJ whole genome shotgun (WGS) entry which is preliminary data.</text>
</comment>
<feature type="region of interest" description="Disordered" evidence="1">
    <location>
        <begin position="1"/>
        <end position="29"/>
    </location>
</feature>
<keyword evidence="3" id="KW-1185">Reference proteome</keyword>
<evidence type="ECO:0000313" key="2">
    <source>
        <dbReference type="EMBL" id="PPQ73313.1"/>
    </source>
</evidence>
<reference evidence="2 3" key="1">
    <citation type="journal article" date="2018" name="Evol. Lett.">
        <title>Horizontal gene cluster transfer increased hallucinogenic mushroom diversity.</title>
        <authorList>
            <person name="Reynolds H.T."/>
            <person name="Vijayakumar V."/>
            <person name="Gluck-Thaler E."/>
            <person name="Korotkin H.B."/>
            <person name="Matheny P.B."/>
            <person name="Slot J.C."/>
        </authorList>
    </citation>
    <scope>NUCLEOTIDE SEQUENCE [LARGE SCALE GENOMIC DNA]</scope>
    <source>
        <strain evidence="2 3">2629</strain>
    </source>
</reference>
<protein>
    <submittedName>
        <fullName evidence="2">Uncharacterized protein</fullName>
    </submittedName>
</protein>
<accession>A0A409W477</accession>
<evidence type="ECO:0000313" key="3">
    <source>
        <dbReference type="Proteomes" id="UP000284842"/>
    </source>
</evidence>
<sequence length="218" mass="23690">MPTSPTFQSQTSDAVPTTSSNTGATVPHLTVGRDTEPVYIHHIEKAYIGFESKSAYQDRVLPADGMAKIDPNGCTPVSTFHAAVFENATREIRDLVENTRVAAKDVSETVQALRAEHITFRIMIENLLRQMRTTYTVPYNLTSHSHVPSNGGDDASDAADADVSESNPFGRDTGDVGSNGSIISHLTSEFYSDPEDTHPRNSFTLPSRSITLCQSTSV</sequence>
<feature type="region of interest" description="Disordered" evidence="1">
    <location>
        <begin position="146"/>
        <end position="178"/>
    </location>
</feature>
<proteinExistence type="predicted"/>
<organism evidence="2 3">
    <name type="scientific">Panaeolus cyanescens</name>
    <dbReference type="NCBI Taxonomy" id="181874"/>
    <lineage>
        <taxon>Eukaryota</taxon>
        <taxon>Fungi</taxon>
        <taxon>Dikarya</taxon>
        <taxon>Basidiomycota</taxon>
        <taxon>Agaricomycotina</taxon>
        <taxon>Agaricomycetes</taxon>
        <taxon>Agaricomycetidae</taxon>
        <taxon>Agaricales</taxon>
        <taxon>Agaricineae</taxon>
        <taxon>Galeropsidaceae</taxon>
        <taxon>Panaeolus</taxon>
    </lineage>
</organism>
<dbReference type="EMBL" id="NHTK01005824">
    <property type="protein sequence ID" value="PPQ73313.1"/>
    <property type="molecule type" value="Genomic_DNA"/>
</dbReference>
<dbReference type="InParanoid" id="A0A409W477"/>
<feature type="compositionally biased region" description="Acidic residues" evidence="1">
    <location>
        <begin position="154"/>
        <end position="163"/>
    </location>
</feature>